<evidence type="ECO:0000256" key="1">
    <source>
        <dbReference type="ARBA" id="ARBA00004974"/>
    </source>
</evidence>
<evidence type="ECO:0000256" key="7">
    <source>
        <dbReference type="ARBA" id="ARBA00022723"/>
    </source>
</evidence>
<keyword evidence="8 12" id="KW-0460">Magnesium</keyword>
<keyword evidence="10 12" id="KW-0100">Branched-chain amino acid biosynthesis</keyword>
<dbReference type="Gene3D" id="3.40.50.1220">
    <property type="entry name" value="TPP-binding domain"/>
    <property type="match status" value="1"/>
</dbReference>
<comment type="pathway">
    <text evidence="2 12">Amino-acid biosynthesis; L-valine biosynthesis; L-valine from pyruvate: step 1/4.</text>
</comment>
<comment type="similarity">
    <text evidence="3 12">Belongs to the TPP enzyme family.</text>
</comment>
<accession>U3GKB3</accession>
<dbReference type="SUPFAM" id="SSF52467">
    <property type="entry name" value="DHS-like NAD/FAD-binding domain"/>
    <property type="match status" value="1"/>
</dbReference>
<dbReference type="PANTHER" id="PTHR18968:SF13">
    <property type="entry name" value="ACETOLACTATE SYNTHASE CATALYTIC SUBUNIT, MITOCHONDRIAL"/>
    <property type="match status" value="1"/>
</dbReference>
<dbReference type="FunFam" id="3.40.50.970:FF:000007">
    <property type="entry name" value="Acetolactate synthase"/>
    <property type="match status" value="1"/>
</dbReference>
<feature type="domain" description="Thiamine pyrophosphate enzyme central" evidence="14">
    <location>
        <begin position="268"/>
        <end position="402"/>
    </location>
</feature>
<evidence type="ECO:0000313" key="17">
    <source>
        <dbReference type="EMBL" id="AFY27269.1"/>
    </source>
</evidence>
<dbReference type="InterPro" id="IPR012001">
    <property type="entry name" value="Thiamin_PyroP_enz_TPP-bd_dom"/>
</dbReference>
<evidence type="ECO:0000256" key="8">
    <source>
        <dbReference type="ARBA" id="ARBA00022842"/>
    </source>
</evidence>
<name>U3GKB3_CYAGP</name>
<dbReference type="Gene3D" id="3.40.50.970">
    <property type="match status" value="2"/>
</dbReference>
<dbReference type="GO" id="GO:0030976">
    <property type="term" value="F:thiamine pyrophosphate binding"/>
    <property type="evidence" value="ECO:0007669"/>
    <property type="project" value="UniProtKB-UniRule"/>
</dbReference>
<evidence type="ECO:0000256" key="4">
    <source>
        <dbReference type="ARBA" id="ARBA00013145"/>
    </source>
</evidence>
<dbReference type="SUPFAM" id="SSF52518">
    <property type="entry name" value="Thiamin diphosphate-binding fold (THDP-binding)"/>
    <property type="match status" value="2"/>
</dbReference>
<dbReference type="GO" id="GO:0009099">
    <property type="term" value="P:L-valine biosynthetic process"/>
    <property type="evidence" value="ECO:0007669"/>
    <property type="project" value="UniProtKB-UniPathway"/>
</dbReference>
<evidence type="ECO:0000259" key="16">
    <source>
        <dbReference type="Pfam" id="PF02776"/>
    </source>
</evidence>
<dbReference type="InterPro" id="IPR039368">
    <property type="entry name" value="AHAS_TPP"/>
</dbReference>
<dbReference type="UniPathway" id="UPA00049">
    <property type="reaction ID" value="UER00059"/>
</dbReference>
<comment type="cofactor">
    <cofactor evidence="12">
        <name>Mg(2+)</name>
        <dbReference type="ChEBI" id="CHEBI:18420"/>
    </cofactor>
    <text evidence="12">Binds 1 Mg(2+) ion per subunit.</text>
</comment>
<dbReference type="CDD" id="cd07035">
    <property type="entry name" value="TPP_PYR_POX_like"/>
    <property type="match status" value="1"/>
</dbReference>
<evidence type="ECO:0000256" key="3">
    <source>
        <dbReference type="ARBA" id="ARBA00007812"/>
    </source>
</evidence>
<dbReference type="InterPro" id="IPR045229">
    <property type="entry name" value="TPP_enz"/>
</dbReference>
<dbReference type="GO" id="GO:0000287">
    <property type="term" value="F:magnesium ion binding"/>
    <property type="evidence" value="ECO:0007669"/>
    <property type="project" value="UniProtKB-UniRule"/>
</dbReference>
<dbReference type="GO" id="GO:0009097">
    <property type="term" value="P:isoleucine biosynthetic process"/>
    <property type="evidence" value="ECO:0007669"/>
    <property type="project" value="UniProtKB-UniPathway"/>
</dbReference>
<dbReference type="EMBL" id="CP003495">
    <property type="protein sequence ID" value="AFY27269.1"/>
    <property type="molecule type" value="Genomic_DNA"/>
</dbReference>
<dbReference type="Pfam" id="PF02775">
    <property type="entry name" value="TPP_enzyme_C"/>
    <property type="match status" value="1"/>
</dbReference>
<dbReference type="AlphaFoldDB" id="U3GKB3"/>
<proteinExistence type="inferred from homology"/>
<dbReference type="PROSITE" id="PS00187">
    <property type="entry name" value="TPP_ENZYMES"/>
    <property type="match status" value="1"/>
</dbReference>
<dbReference type="GO" id="GO:0003984">
    <property type="term" value="F:acetolactate synthase activity"/>
    <property type="evidence" value="ECO:0007669"/>
    <property type="project" value="UniProtKB-EC"/>
</dbReference>
<evidence type="ECO:0000256" key="2">
    <source>
        <dbReference type="ARBA" id="ARBA00005025"/>
    </source>
</evidence>
<evidence type="ECO:0000256" key="11">
    <source>
        <dbReference type="ARBA" id="ARBA00048670"/>
    </source>
</evidence>
<evidence type="ECO:0000256" key="10">
    <source>
        <dbReference type="ARBA" id="ARBA00023304"/>
    </source>
</evidence>
<dbReference type="NCBIfam" id="TIGR00118">
    <property type="entry name" value="acolac_lg"/>
    <property type="match status" value="1"/>
</dbReference>
<dbReference type="InterPro" id="IPR000399">
    <property type="entry name" value="TPP-bd_CS"/>
</dbReference>
<comment type="pathway">
    <text evidence="1 12">Amino-acid biosynthesis; L-isoleucine biosynthesis; L-isoleucine from 2-oxobutanoate: step 1/4.</text>
</comment>
<evidence type="ECO:0000256" key="5">
    <source>
        <dbReference type="ARBA" id="ARBA00022605"/>
    </source>
</evidence>
<keyword evidence="9 12" id="KW-0786">Thiamine pyrophosphate</keyword>
<keyword evidence="5 12" id="KW-0028">Amino-acid biosynthesis</keyword>
<keyword evidence="6 12" id="KW-0808">Transferase</keyword>
<dbReference type="Pfam" id="PF02776">
    <property type="entry name" value="TPP_enzyme_N"/>
    <property type="match status" value="1"/>
</dbReference>
<dbReference type="EC" id="2.2.1.6" evidence="4 12"/>
<dbReference type="InterPro" id="IPR012000">
    <property type="entry name" value="Thiamin_PyroP_enz_cen_dom"/>
</dbReference>
<evidence type="ECO:0000256" key="12">
    <source>
        <dbReference type="RuleBase" id="RU003591"/>
    </source>
</evidence>
<dbReference type="eggNOG" id="COG0028">
    <property type="taxonomic scope" value="Bacteria"/>
</dbReference>
<evidence type="ECO:0000259" key="15">
    <source>
        <dbReference type="Pfam" id="PF02775"/>
    </source>
</evidence>
<comment type="cofactor">
    <cofactor evidence="12">
        <name>thiamine diphosphate</name>
        <dbReference type="ChEBI" id="CHEBI:58937"/>
    </cofactor>
    <text evidence="12">Binds 1 thiamine pyrophosphate per subunit.</text>
</comment>
<dbReference type="STRING" id="292564.Cyagr_0049"/>
<evidence type="ECO:0000256" key="9">
    <source>
        <dbReference type="ARBA" id="ARBA00023052"/>
    </source>
</evidence>
<dbReference type="NCBIfam" id="NF005651">
    <property type="entry name" value="PRK07418.1"/>
    <property type="match status" value="1"/>
</dbReference>
<dbReference type="GO" id="GO:0005948">
    <property type="term" value="C:acetolactate synthase complex"/>
    <property type="evidence" value="ECO:0007669"/>
    <property type="project" value="TreeGrafter"/>
</dbReference>
<gene>
    <name evidence="17" type="ordered locus">Cyagr_0049</name>
</gene>
<feature type="domain" description="Thiamine pyrophosphate enzyme TPP-binding" evidence="15">
    <location>
        <begin position="461"/>
        <end position="609"/>
    </location>
</feature>
<feature type="domain" description="Thiamine pyrophosphate enzyme N-terminal TPP-binding" evidence="16">
    <location>
        <begin position="74"/>
        <end position="190"/>
    </location>
</feature>
<dbReference type="InterPro" id="IPR012846">
    <property type="entry name" value="Acetolactate_synth_lsu"/>
</dbReference>
<evidence type="ECO:0000259" key="14">
    <source>
        <dbReference type="Pfam" id="PF00205"/>
    </source>
</evidence>
<dbReference type="InterPro" id="IPR029035">
    <property type="entry name" value="DHS-like_NAD/FAD-binding_dom"/>
</dbReference>
<organism evidence="17 18">
    <name type="scientific">Cyanobium gracile (strain ATCC 27147 / PCC 6307)</name>
    <dbReference type="NCBI Taxonomy" id="292564"/>
    <lineage>
        <taxon>Bacteria</taxon>
        <taxon>Bacillati</taxon>
        <taxon>Cyanobacteriota</taxon>
        <taxon>Cyanophyceae</taxon>
        <taxon>Synechococcales</taxon>
        <taxon>Prochlorococcaceae</taxon>
        <taxon>Cyanobium</taxon>
    </lineage>
</organism>
<sequence>MVSSADGSETPARTPGSRADRSPTLTTPSLRPTPAAAVTLTPLPSAIAAAGTSSPTVSSPVASAPSSAPLRVSGAYALMDALHRHGVRHIFGYPGGAILPIYDELHKAEARGWLQHILVRHEQGGTHAADAYARATGRVGVCFGTSGPGATNLVTGIATAQMDSVPMVVITGQVPRAAIGTDAFQETDIFGITLPIVKHSWVVRDPADIGRIVAEAFLIAASGRPGPVLIDVPKDVGAEEFDYTPVAPGSAVPSGFKRSPAPRPEAIGAALALIRQARRPLLYVGGGAIASDAHGEVHQLAERFRLPVTTTLMGKGAFDENHPLSVGMLGMHGTAYANFAVTECDLLIAVGARFDDRVTGRLDSFAPRAQVIHIDIDAAEVGKNRVPEVPVVSDVKQALEALLQASVGEGSNRRTDAWLERIDTWKHHYPLVIPQPTGEIAPQEAVIALRELASEAFFTTDVGQHQMWAAQFLRNGPRRWISSAGLGTMGFGMPAAMGVQTAFPDETVICVAGDASILMNIQELGTLSQYQLPVKVVVLNNGWQGMVRQWQESFYEERYSSSEMTGGMPDFPALAEAFGVKGIGITDRAQLRSGLAEALAHPGPVFVDVRVRRNENCYPMVPPGASNAQMVGLPSHPELAIDTIRQCNACGSTTASAHLFCPSCGAKL</sequence>
<dbReference type="PANTHER" id="PTHR18968">
    <property type="entry name" value="THIAMINE PYROPHOSPHATE ENZYMES"/>
    <property type="match status" value="1"/>
</dbReference>
<comment type="catalytic activity">
    <reaction evidence="11 12">
        <text>2 pyruvate + H(+) = (2S)-2-acetolactate + CO2</text>
        <dbReference type="Rhea" id="RHEA:25249"/>
        <dbReference type="ChEBI" id="CHEBI:15361"/>
        <dbReference type="ChEBI" id="CHEBI:15378"/>
        <dbReference type="ChEBI" id="CHEBI:16526"/>
        <dbReference type="ChEBI" id="CHEBI:58476"/>
        <dbReference type="EC" id="2.2.1.6"/>
    </reaction>
</comment>
<dbReference type="Pfam" id="PF00205">
    <property type="entry name" value="TPP_enzyme_M"/>
    <property type="match status" value="1"/>
</dbReference>
<dbReference type="HOGENOM" id="CLU_013748_1_2_3"/>
<dbReference type="UniPathway" id="UPA00047">
    <property type="reaction ID" value="UER00055"/>
</dbReference>
<dbReference type="CDD" id="cd02015">
    <property type="entry name" value="TPP_AHAS"/>
    <property type="match status" value="1"/>
</dbReference>
<dbReference type="GO" id="GO:0050660">
    <property type="term" value="F:flavin adenine dinucleotide binding"/>
    <property type="evidence" value="ECO:0007669"/>
    <property type="project" value="InterPro"/>
</dbReference>
<feature type="compositionally biased region" description="Low complexity" evidence="13">
    <location>
        <begin position="22"/>
        <end position="34"/>
    </location>
</feature>
<dbReference type="FunFam" id="3.40.50.1220:FF:000008">
    <property type="entry name" value="Acetolactate synthase"/>
    <property type="match status" value="1"/>
</dbReference>
<evidence type="ECO:0000256" key="13">
    <source>
        <dbReference type="SAM" id="MobiDB-lite"/>
    </source>
</evidence>
<evidence type="ECO:0000313" key="18">
    <source>
        <dbReference type="Proteomes" id="UP000010388"/>
    </source>
</evidence>
<reference evidence="18" key="1">
    <citation type="journal article" date="2013" name="Proc. Natl. Acad. Sci. U.S.A.">
        <title>Improving the coverage of the cyanobacterial phylum using diversity-driven genome sequencing.</title>
        <authorList>
            <person name="Shih P.M."/>
            <person name="Wu D."/>
            <person name="Latifi A."/>
            <person name="Axen S.D."/>
            <person name="Fewer D.P."/>
            <person name="Talla E."/>
            <person name="Calteau A."/>
            <person name="Cai F."/>
            <person name="Tandeau de Marsac N."/>
            <person name="Rippka R."/>
            <person name="Herdman M."/>
            <person name="Sivonen K."/>
            <person name="Coursin T."/>
            <person name="Laurent T."/>
            <person name="Goodwin L."/>
            <person name="Nolan M."/>
            <person name="Davenport K.W."/>
            <person name="Han C.S."/>
            <person name="Rubin E.M."/>
            <person name="Eisen J.A."/>
            <person name="Woyke T."/>
            <person name="Gugger M."/>
            <person name="Kerfeld C.A."/>
        </authorList>
    </citation>
    <scope>NUCLEOTIDE SEQUENCE [LARGE SCALE GENOMIC DNA]</scope>
    <source>
        <strain evidence="18">ATCC 27147 / PCC 6307</strain>
    </source>
</reference>
<dbReference type="Proteomes" id="UP000010388">
    <property type="component" value="Chromosome"/>
</dbReference>
<feature type="region of interest" description="Disordered" evidence="13">
    <location>
        <begin position="1"/>
        <end position="35"/>
    </location>
</feature>
<dbReference type="InterPro" id="IPR011766">
    <property type="entry name" value="TPP_enzyme_TPP-bd"/>
</dbReference>
<protein>
    <recommendedName>
        <fullName evidence="4 12">Acetolactate synthase</fullName>
        <ecNumber evidence="4 12">2.2.1.6</ecNumber>
    </recommendedName>
</protein>
<dbReference type="KEGG" id="cgc:Cyagr_0049"/>
<dbReference type="PATRIC" id="fig|292564.3.peg.48"/>
<evidence type="ECO:0000256" key="6">
    <source>
        <dbReference type="ARBA" id="ARBA00022679"/>
    </source>
</evidence>
<dbReference type="InterPro" id="IPR029061">
    <property type="entry name" value="THDP-binding"/>
</dbReference>
<keyword evidence="7 12" id="KW-0479">Metal-binding</keyword>